<dbReference type="Proteomes" id="UP001501414">
    <property type="component" value="Unassembled WGS sequence"/>
</dbReference>
<dbReference type="Pfam" id="PF24043">
    <property type="entry name" value="DUF7352"/>
    <property type="match status" value="1"/>
</dbReference>
<feature type="domain" description="DUF7352" evidence="1">
    <location>
        <begin position="4"/>
        <end position="96"/>
    </location>
</feature>
<dbReference type="RefSeq" id="WP_344029305.1">
    <property type="nucleotide sequence ID" value="NZ_BAAAJK010000053.1"/>
</dbReference>
<protein>
    <recommendedName>
        <fullName evidence="1">DUF7352 domain-containing protein</fullName>
    </recommendedName>
</protein>
<accession>A0ABN1YBQ7</accession>
<evidence type="ECO:0000313" key="3">
    <source>
        <dbReference type="Proteomes" id="UP001501414"/>
    </source>
</evidence>
<reference evidence="2 3" key="1">
    <citation type="journal article" date="2019" name="Int. J. Syst. Evol. Microbiol.">
        <title>The Global Catalogue of Microorganisms (GCM) 10K type strain sequencing project: providing services to taxonomists for standard genome sequencing and annotation.</title>
        <authorList>
            <consortium name="The Broad Institute Genomics Platform"/>
            <consortium name="The Broad Institute Genome Sequencing Center for Infectious Disease"/>
            <person name="Wu L."/>
            <person name="Ma J."/>
        </authorList>
    </citation>
    <scope>NUCLEOTIDE SEQUENCE [LARGE SCALE GENOMIC DNA]</scope>
    <source>
        <strain evidence="2 3">JCM 11896</strain>
    </source>
</reference>
<gene>
    <name evidence="2" type="ORF">GCM10009613_60860</name>
</gene>
<dbReference type="EMBL" id="BAAAJK010000053">
    <property type="protein sequence ID" value="GAA1401847.1"/>
    <property type="molecule type" value="Genomic_DNA"/>
</dbReference>
<sequence>MAEQTIWRFEDRLAEHVTLTIPPSAEVLGIRTHRRRRRDIEVWVRLNPEDPPEPRVLVAVGTGHPVPDDVGRFVGSVFFGDGDAFAFHFFEVGRAEEVASDG</sequence>
<name>A0ABN1YBQ7_9PSEU</name>
<comment type="caution">
    <text evidence="2">The sequence shown here is derived from an EMBL/GenBank/DDBJ whole genome shotgun (WGS) entry which is preliminary data.</text>
</comment>
<organism evidence="2 3">
    <name type="scientific">Pseudonocardia kongjuensis</name>
    <dbReference type="NCBI Taxonomy" id="102227"/>
    <lineage>
        <taxon>Bacteria</taxon>
        <taxon>Bacillati</taxon>
        <taxon>Actinomycetota</taxon>
        <taxon>Actinomycetes</taxon>
        <taxon>Pseudonocardiales</taxon>
        <taxon>Pseudonocardiaceae</taxon>
        <taxon>Pseudonocardia</taxon>
    </lineage>
</organism>
<keyword evidence="3" id="KW-1185">Reference proteome</keyword>
<evidence type="ECO:0000313" key="2">
    <source>
        <dbReference type="EMBL" id="GAA1401847.1"/>
    </source>
</evidence>
<proteinExistence type="predicted"/>
<dbReference type="InterPro" id="IPR055776">
    <property type="entry name" value="DUF7352"/>
</dbReference>
<evidence type="ECO:0000259" key="1">
    <source>
        <dbReference type="Pfam" id="PF24043"/>
    </source>
</evidence>